<name>A0AAE1X740_9LAMI</name>
<reference evidence="2" key="2">
    <citation type="journal article" date="2024" name="Plant">
        <title>Genomic evolution and insights into agronomic trait innovations of Sesamum species.</title>
        <authorList>
            <person name="Miao H."/>
            <person name="Wang L."/>
            <person name="Qu L."/>
            <person name="Liu H."/>
            <person name="Sun Y."/>
            <person name="Le M."/>
            <person name="Wang Q."/>
            <person name="Wei S."/>
            <person name="Zheng Y."/>
            <person name="Lin W."/>
            <person name="Duan Y."/>
            <person name="Cao H."/>
            <person name="Xiong S."/>
            <person name="Wang X."/>
            <person name="Wei L."/>
            <person name="Li C."/>
            <person name="Ma Q."/>
            <person name="Ju M."/>
            <person name="Zhao R."/>
            <person name="Li G."/>
            <person name="Mu C."/>
            <person name="Tian Q."/>
            <person name="Mei H."/>
            <person name="Zhang T."/>
            <person name="Gao T."/>
            <person name="Zhang H."/>
        </authorList>
    </citation>
    <scope>NUCLEOTIDE SEQUENCE</scope>
    <source>
        <strain evidence="2">K16</strain>
    </source>
</reference>
<protein>
    <recommendedName>
        <fullName evidence="1">EF-hand domain-containing protein</fullName>
    </recommendedName>
</protein>
<proteinExistence type="predicted"/>
<comment type="caution">
    <text evidence="2">The sequence shown here is derived from an EMBL/GenBank/DDBJ whole genome shotgun (WGS) entry which is preliminary data.</text>
</comment>
<dbReference type="PANTHER" id="PTHR34574">
    <property type="entry name" value="CALCIUM-BINDING EF-HAND FAMILY PROTEIN-RELATED"/>
    <property type="match status" value="1"/>
</dbReference>
<feature type="domain" description="EF-hand" evidence="1">
    <location>
        <begin position="121"/>
        <end position="156"/>
    </location>
</feature>
<dbReference type="EMBL" id="JACGWL010000003">
    <property type="protein sequence ID" value="KAK4406539.1"/>
    <property type="molecule type" value="Genomic_DNA"/>
</dbReference>
<dbReference type="PROSITE" id="PS50222">
    <property type="entry name" value="EF_HAND_2"/>
    <property type="match status" value="1"/>
</dbReference>
<evidence type="ECO:0000259" key="1">
    <source>
        <dbReference type="PROSITE" id="PS50222"/>
    </source>
</evidence>
<sequence>MLHGGLSILDGKLLREADLSAPPRLPEGVIACAEVLQLAENRASLSLHGVVLPETLKSAALLRLGFSDAAAFRTKELDYSDASLTFRNYVSAIADELRDDPIAVANLDGKTLQMFLEDEDDFAMLAENLFTDLDTEDRGKISKDEIQSALIHMGIELGIPPVSGTGQKEKKNLTSTICGAVTCATRTGPILAKPVVVVKHIKIVNGSKLRKRLNIFFLTILQLVTDERQLDDVVKKIMQEKYESKSEWSSTMKVRHFLEKHGNDFGLPPPELDETVVLFDDIFSEVESQNDAAESEKDGFMVLLKKILENFAEKLEANPILYDLHSSQLKEAAMVKGNTRLDRIDPAENKVDPRNRAGIIDCSCSEGSERHGLNRGVGLRISLAAMKPTLKGRSGTFQLEDLEIGHQGSYGDLH</sequence>
<dbReference type="Proteomes" id="UP001289374">
    <property type="component" value="Unassembled WGS sequence"/>
</dbReference>
<keyword evidence="3" id="KW-1185">Reference proteome</keyword>
<dbReference type="AlphaFoldDB" id="A0AAE1X740"/>
<evidence type="ECO:0000313" key="3">
    <source>
        <dbReference type="Proteomes" id="UP001289374"/>
    </source>
</evidence>
<dbReference type="InterPro" id="IPR002048">
    <property type="entry name" value="EF_hand_dom"/>
</dbReference>
<accession>A0AAE1X740</accession>
<dbReference type="GO" id="GO:0005509">
    <property type="term" value="F:calcium ion binding"/>
    <property type="evidence" value="ECO:0007669"/>
    <property type="project" value="InterPro"/>
</dbReference>
<dbReference type="PANTHER" id="PTHR34574:SF3">
    <property type="entry name" value="CALCIUM-BINDING EF HAND FAMILY PROTEIN"/>
    <property type="match status" value="1"/>
</dbReference>
<organism evidence="2 3">
    <name type="scientific">Sesamum angolense</name>
    <dbReference type="NCBI Taxonomy" id="2727404"/>
    <lineage>
        <taxon>Eukaryota</taxon>
        <taxon>Viridiplantae</taxon>
        <taxon>Streptophyta</taxon>
        <taxon>Embryophyta</taxon>
        <taxon>Tracheophyta</taxon>
        <taxon>Spermatophyta</taxon>
        <taxon>Magnoliopsida</taxon>
        <taxon>eudicotyledons</taxon>
        <taxon>Gunneridae</taxon>
        <taxon>Pentapetalae</taxon>
        <taxon>asterids</taxon>
        <taxon>lamiids</taxon>
        <taxon>Lamiales</taxon>
        <taxon>Pedaliaceae</taxon>
        <taxon>Sesamum</taxon>
    </lineage>
</organism>
<gene>
    <name evidence="2" type="ORF">Sango_0660400</name>
</gene>
<reference evidence="2" key="1">
    <citation type="submission" date="2020-06" db="EMBL/GenBank/DDBJ databases">
        <authorList>
            <person name="Li T."/>
            <person name="Hu X."/>
            <person name="Zhang T."/>
            <person name="Song X."/>
            <person name="Zhang H."/>
            <person name="Dai N."/>
            <person name="Sheng W."/>
            <person name="Hou X."/>
            <person name="Wei L."/>
        </authorList>
    </citation>
    <scope>NUCLEOTIDE SEQUENCE</scope>
    <source>
        <strain evidence="2">K16</strain>
        <tissue evidence="2">Leaf</tissue>
    </source>
</reference>
<evidence type="ECO:0000313" key="2">
    <source>
        <dbReference type="EMBL" id="KAK4406539.1"/>
    </source>
</evidence>